<sequence>MPPATLSDSLPPSRAPPPPFLPLALRRRAPPPSSLLATPPSSFLATPQSPGGGAGGGGRQWRGRRRLAGQRISAGGVDGAPTLGCGVVGGAAPARSSGFRGAPGAAMGPAAGGGMAVRLGSAAVGRGWPAGGVGGATPEVVEKGGGGGSAAAGGGAAGRVRSGLGRRTRGGQRRVPLARRASGRTLGDPVVLLVGISLPAICGVGDDLATDVHGVQPAGDGVARCTNPSAVGSSST</sequence>
<reference evidence="2 3" key="1">
    <citation type="submission" date="2018-04" db="EMBL/GenBank/DDBJ databases">
        <title>WGS assembly of Panicum hallii var. hallii HAL2.</title>
        <authorList>
            <person name="Lovell J."/>
            <person name="Jenkins J."/>
            <person name="Lowry D."/>
            <person name="Mamidi S."/>
            <person name="Sreedasyam A."/>
            <person name="Weng X."/>
            <person name="Barry K."/>
            <person name="Bonette J."/>
            <person name="Campitelli B."/>
            <person name="Daum C."/>
            <person name="Gordon S."/>
            <person name="Gould B."/>
            <person name="Lipzen A."/>
            <person name="MacQueen A."/>
            <person name="Palacio-Mejia J."/>
            <person name="Plott C."/>
            <person name="Shakirov E."/>
            <person name="Shu S."/>
            <person name="Yoshinaga Y."/>
            <person name="Zane M."/>
            <person name="Rokhsar D."/>
            <person name="Grimwood J."/>
            <person name="Schmutz J."/>
            <person name="Juenger T."/>
        </authorList>
    </citation>
    <scope>NUCLEOTIDE SEQUENCE [LARGE SCALE GENOMIC DNA]</scope>
    <source>
        <strain evidence="3">cv. HAL2</strain>
    </source>
</reference>
<evidence type="ECO:0000256" key="1">
    <source>
        <dbReference type="SAM" id="MobiDB-lite"/>
    </source>
</evidence>
<dbReference type="AlphaFoldDB" id="A0A2T7F5W9"/>
<dbReference type="Proteomes" id="UP000244336">
    <property type="component" value="Chromosome 1"/>
</dbReference>
<name>A0A2T7F5W9_9POAL</name>
<evidence type="ECO:0000313" key="3">
    <source>
        <dbReference type="Proteomes" id="UP000244336"/>
    </source>
</evidence>
<keyword evidence="3" id="KW-1185">Reference proteome</keyword>
<dbReference type="Gramene" id="PUZ75455">
    <property type="protein sequence ID" value="PUZ75455"/>
    <property type="gene ID" value="GQ55_1G170700"/>
</dbReference>
<gene>
    <name evidence="2" type="ORF">GQ55_1G170700</name>
</gene>
<evidence type="ECO:0000313" key="2">
    <source>
        <dbReference type="EMBL" id="PUZ75455.1"/>
    </source>
</evidence>
<proteinExistence type="predicted"/>
<organism evidence="2 3">
    <name type="scientific">Panicum hallii var. hallii</name>
    <dbReference type="NCBI Taxonomy" id="1504633"/>
    <lineage>
        <taxon>Eukaryota</taxon>
        <taxon>Viridiplantae</taxon>
        <taxon>Streptophyta</taxon>
        <taxon>Embryophyta</taxon>
        <taxon>Tracheophyta</taxon>
        <taxon>Spermatophyta</taxon>
        <taxon>Magnoliopsida</taxon>
        <taxon>Liliopsida</taxon>
        <taxon>Poales</taxon>
        <taxon>Poaceae</taxon>
        <taxon>PACMAD clade</taxon>
        <taxon>Panicoideae</taxon>
        <taxon>Panicodae</taxon>
        <taxon>Paniceae</taxon>
        <taxon>Panicinae</taxon>
        <taxon>Panicum</taxon>
        <taxon>Panicum sect. Panicum</taxon>
    </lineage>
</organism>
<feature type="compositionally biased region" description="Gly residues" evidence="1">
    <location>
        <begin position="50"/>
        <end position="60"/>
    </location>
</feature>
<feature type="compositionally biased region" description="Low complexity" evidence="1">
    <location>
        <begin position="34"/>
        <end position="45"/>
    </location>
</feature>
<protein>
    <submittedName>
        <fullName evidence="2">Uncharacterized protein</fullName>
    </submittedName>
</protein>
<feature type="region of interest" description="Disordered" evidence="1">
    <location>
        <begin position="145"/>
        <end position="175"/>
    </location>
</feature>
<feature type="compositionally biased region" description="Gly residues" evidence="1">
    <location>
        <begin position="145"/>
        <end position="157"/>
    </location>
</feature>
<accession>A0A2T7F5W9</accession>
<feature type="region of interest" description="Disordered" evidence="1">
    <location>
        <begin position="1"/>
        <end position="61"/>
    </location>
</feature>
<dbReference type="EMBL" id="CM009749">
    <property type="protein sequence ID" value="PUZ75455.1"/>
    <property type="molecule type" value="Genomic_DNA"/>
</dbReference>